<dbReference type="GO" id="GO:0005524">
    <property type="term" value="F:ATP binding"/>
    <property type="evidence" value="ECO:0007669"/>
    <property type="project" value="UniProtKB-KW"/>
</dbReference>
<dbReference type="PROSITE" id="PS51192">
    <property type="entry name" value="HELICASE_ATP_BIND_1"/>
    <property type="match status" value="1"/>
</dbReference>
<evidence type="ECO:0000313" key="29">
    <source>
        <dbReference type="Proteomes" id="UP000019116"/>
    </source>
</evidence>
<evidence type="ECO:0000259" key="24">
    <source>
        <dbReference type="PROSITE" id="PS50821"/>
    </source>
</evidence>
<dbReference type="Gene3D" id="3.30.160.20">
    <property type="match status" value="1"/>
</dbReference>
<dbReference type="Pfam" id="PF02170">
    <property type="entry name" value="PAZ"/>
    <property type="match status" value="1"/>
</dbReference>
<dbReference type="PROSITE" id="PS51327">
    <property type="entry name" value="DICER_DSRBF"/>
    <property type="match status" value="1"/>
</dbReference>
<evidence type="ECO:0000256" key="18">
    <source>
        <dbReference type="ARBA" id="ARBA00035116"/>
    </source>
</evidence>
<dbReference type="PROSITE" id="PS50142">
    <property type="entry name" value="RNASE_3_2"/>
    <property type="match status" value="2"/>
</dbReference>
<dbReference type="SUPFAM" id="SSF54768">
    <property type="entry name" value="dsRNA-binding domain-like"/>
    <property type="match status" value="1"/>
</dbReference>
<evidence type="ECO:0000256" key="4">
    <source>
        <dbReference type="ARBA" id="ARBA00011499"/>
    </source>
</evidence>
<keyword evidence="5" id="KW-0540">Nuclease</keyword>
<dbReference type="InterPro" id="IPR003100">
    <property type="entry name" value="PAZ_dom"/>
</dbReference>
<dbReference type="FunFam" id="2.170.260.10:FF:000004">
    <property type="entry name" value="Dicer-like 104"/>
    <property type="match status" value="1"/>
</dbReference>
<evidence type="ECO:0000256" key="15">
    <source>
        <dbReference type="ARBA" id="ARBA00023158"/>
    </source>
</evidence>
<dbReference type="SMART" id="SM00949">
    <property type="entry name" value="PAZ"/>
    <property type="match status" value="1"/>
</dbReference>
<evidence type="ECO:0000256" key="17">
    <source>
        <dbReference type="ARBA" id="ARBA00023242"/>
    </source>
</evidence>
<keyword evidence="9" id="KW-0255">Endonuclease</keyword>
<dbReference type="PANTHER" id="PTHR14950">
    <property type="entry name" value="DICER-RELATED"/>
    <property type="match status" value="1"/>
</dbReference>
<dbReference type="InterPro" id="IPR027417">
    <property type="entry name" value="P-loop_NTPase"/>
</dbReference>
<accession>A0A3B6H0Q0</accession>
<dbReference type="InterPro" id="IPR036085">
    <property type="entry name" value="PAZ_dom_sf"/>
</dbReference>
<dbReference type="GO" id="GO:0005634">
    <property type="term" value="C:nucleus"/>
    <property type="evidence" value="ECO:0007669"/>
    <property type="project" value="UniProtKB-SubCell"/>
</dbReference>
<dbReference type="PANTHER" id="PTHR14950:SF46">
    <property type="entry name" value="ENDORIBONUCLEASE DICER HOMOLOG 3"/>
    <property type="match status" value="1"/>
</dbReference>
<dbReference type="Gene3D" id="3.30.160.380">
    <property type="entry name" value="Dicer dimerisation domain"/>
    <property type="match status" value="1"/>
</dbReference>
<feature type="domain" description="Helicase ATP-binding" evidence="25">
    <location>
        <begin position="74"/>
        <end position="249"/>
    </location>
</feature>
<dbReference type="SMART" id="SM00487">
    <property type="entry name" value="DEXDc"/>
    <property type="match status" value="1"/>
</dbReference>
<dbReference type="InterPro" id="IPR038248">
    <property type="entry name" value="Dicer_dimer_sf"/>
</dbReference>
<dbReference type="SMART" id="SM00535">
    <property type="entry name" value="RIBOc"/>
    <property type="match status" value="2"/>
</dbReference>
<dbReference type="InterPro" id="IPR011545">
    <property type="entry name" value="DEAD/DEAH_box_helicase_dom"/>
</dbReference>
<comment type="cofactor">
    <cofactor evidence="1">
        <name>Mn(2+)</name>
        <dbReference type="ChEBI" id="CHEBI:29035"/>
    </cofactor>
</comment>
<dbReference type="GO" id="GO:0010267">
    <property type="term" value="P:ta-siRNA processing"/>
    <property type="evidence" value="ECO:0007669"/>
    <property type="project" value="UniProtKB-ARBA"/>
</dbReference>
<dbReference type="CDD" id="cd18034">
    <property type="entry name" value="DEXHc_dicer"/>
    <property type="match status" value="1"/>
</dbReference>
<dbReference type="Proteomes" id="UP000019116">
    <property type="component" value="Chromosome 3D"/>
</dbReference>
<dbReference type="SUPFAM" id="SSF52540">
    <property type="entry name" value="P-loop containing nucleoside triphosphate hydrolases"/>
    <property type="match status" value="1"/>
</dbReference>
<keyword evidence="16" id="KW-0464">Manganese</keyword>
<keyword evidence="10" id="KW-0378">Hydrolase</keyword>
<evidence type="ECO:0000259" key="26">
    <source>
        <dbReference type="PROSITE" id="PS51194"/>
    </source>
</evidence>
<dbReference type="EnsemblPlants" id="TraesCS3D02G411200.4">
    <property type="protein sequence ID" value="TraesCS3D02G411200.4"/>
    <property type="gene ID" value="TraesCS3D02G411200"/>
</dbReference>
<keyword evidence="8" id="KW-0547">Nucleotide-binding</keyword>
<dbReference type="SMR" id="A0A3B6H0Q0"/>
<dbReference type="Pfam" id="PF00636">
    <property type="entry name" value="Ribonuclease_3"/>
    <property type="match status" value="2"/>
</dbReference>
<comment type="cofactor">
    <cofactor evidence="2">
        <name>Mg(2+)</name>
        <dbReference type="ChEBI" id="CHEBI:18420"/>
    </cofactor>
</comment>
<dbReference type="Gene3D" id="2.170.260.10">
    <property type="entry name" value="paz domain"/>
    <property type="match status" value="1"/>
</dbReference>
<evidence type="ECO:0000259" key="23">
    <source>
        <dbReference type="PROSITE" id="PS50142"/>
    </source>
</evidence>
<comment type="function">
    <text evidence="19">Probably involved in the RNA silencing pathway. May cleave double-stranded RNA to produce short 21-24 nucleotides (nt) RNAs which target the selective destruction of complementary RNAs.</text>
</comment>
<comment type="subunit">
    <text evidence="4">May interact with ARGONAUTE1 or PINHEAD through their common PAZ domains.</text>
</comment>
<feature type="domain" description="Dicer dsRNA-binding fold" evidence="27">
    <location>
        <begin position="527"/>
        <end position="617"/>
    </location>
</feature>
<evidence type="ECO:0000256" key="3">
    <source>
        <dbReference type="ARBA" id="ARBA00004123"/>
    </source>
</evidence>
<dbReference type="GO" id="GO:0004386">
    <property type="term" value="F:helicase activity"/>
    <property type="evidence" value="ECO:0007669"/>
    <property type="project" value="UniProtKB-KW"/>
</dbReference>
<feature type="domain" description="RNase III" evidence="23">
    <location>
        <begin position="976"/>
        <end position="1139"/>
    </location>
</feature>
<dbReference type="InterPro" id="IPR014001">
    <property type="entry name" value="Helicase_ATP-bd"/>
</dbReference>
<dbReference type="FunFam" id="1.10.1520.10:FF:000004">
    <property type="entry name" value="Endoribonuclease dicer-like 1"/>
    <property type="match status" value="1"/>
</dbReference>
<dbReference type="FunFam" id="3.30.160.380:FF:000001">
    <property type="entry name" value="Endoribonuclease dicer-like 1"/>
    <property type="match status" value="1"/>
</dbReference>
<dbReference type="CDD" id="cd00593">
    <property type="entry name" value="RIBOc"/>
    <property type="match status" value="2"/>
</dbReference>
<dbReference type="Gene3D" id="1.10.1520.10">
    <property type="entry name" value="Ribonuclease III domain"/>
    <property type="match status" value="2"/>
</dbReference>
<dbReference type="Pfam" id="PF03368">
    <property type="entry name" value="Dicer_dimer"/>
    <property type="match status" value="1"/>
</dbReference>
<evidence type="ECO:0000256" key="14">
    <source>
        <dbReference type="ARBA" id="ARBA00022884"/>
    </source>
</evidence>
<keyword evidence="11" id="KW-0347">Helicase</keyword>
<dbReference type="Gramene" id="TraesCS3D02G411200.4">
    <property type="protein sequence ID" value="TraesCS3D02G411200.4"/>
    <property type="gene ID" value="TraesCS3D02G411200"/>
</dbReference>
<feature type="region of interest" description="Disordered" evidence="21">
    <location>
        <begin position="1"/>
        <end position="63"/>
    </location>
</feature>
<dbReference type="PROSITE" id="PS00517">
    <property type="entry name" value="RNASE_3_1"/>
    <property type="match status" value="1"/>
</dbReference>
<evidence type="ECO:0000256" key="13">
    <source>
        <dbReference type="ARBA" id="ARBA00022842"/>
    </source>
</evidence>
<dbReference type="PROSITE" id="PS50137">
    <property type="entry name" value="DS_RBD"/>
    <property type="match status" value="1"/>
</dbReference>
<keyword evidence="17" id="KW-0539">Nucleus</keyword>
<dbReference type="GO" id="GO:0004525">
    <property type="term" value="F:ribonuclease III activity"/>
    <property type="evidence" value="ECO:0007669"/>
    <property type="project" value="InterPro"/>
</dbReference>
<evidence type="ECO:0000256" key="19">
    <source>
        <dbReference type="ARBA" id="ARBA00056187"/>
    </source>
</evidence>
<dbReference type="CDD" id="cd18802">
    <property type="entry name" value="SF2_C_dicer"/>
    <property type="match status" value="1"/>
</dbReference>
<keyword evidence="29" id="KW-1185">Reference proteome</keyword>
<comment type="subcellular location">
    <subcellularLocation>
        <location evidence="3">Nucleus</location>
    </subcellularLocation>
</comment>
<dbReference type="FunFam" id="3.40.50.300:FF:000705">
    <property type="entry name" value="Endoribonuclease dicer-like protein"/>
    <property type="match status" value="1"/>
</dbReference>
<dbReference type="SUPFAM" id="SSF69065">
    <property type="entry name" value="RNase III domain-like"/>
    <property type="match status" value="2"/>
</dbReference>
<feature type="compositionally biased region" description="Basic and acidic residues" evidence="21">
    <location>
        <begin position="916"/>
        <end position="932"/>
    </location>
</feature>
<gene>
    <name evidence="28" type="primary">LOC123080209</name>
</gene>
<evidence type="ECO:0000256" key="7">
    <source>
        <dbReference type="ARBA" id="ARBA00022737"/>
    </source>
</evidence>
<evidence type="ECO:0000313" key="28">
    <source>
        <dbReference type="EnsemblPlants" id="TraesCS3D02G411200.4"/>
    </source>
</evidence>
<evidence type="ECO:0000256" key="12">
    <source>
        <dbReference type="ARBA" id="ARBA00022840"/>
    </source>
</evidence>
<dbReference type="InterPro" id="IPR014720">
    <property type="entry name" value="dsRBD_dom"/>
</dbReference>
<feature type="region of interest" description="Disordered" evidence="21">
    <location>
        <begin position="912"/>
        <end position="936"/>
    </location>
</feature>
<dbReference type="InterPro" id="IPR000999">
    <property type="entry name" value="RNase_III_dom"/>
</dbReference>
<feature type="domain" description="PAZ" evidence="24">
    <location>
        <begin position="825"/>
        <end position="951"/>
    </location>
</feature>
<evidence type="ECO:0000256" key="10">
    <source>
        <dbReference type="ARBA" id="ARBA00022801"/>
    </source>
</evidence>
<dbReference type="SUPFAM" id="SSF101690">
    <property type="entry name" value="PAZ domain"/>
    <property type="match status" value="1"/>
</dbReference>
<dbReference type="PROSITE" id="PS51194">
    <property type="entry name" value="HELICASE_CTER"/>
    <property type="match status" value="1"/>
</dbReference>
<evidence type="ECO:0000256" key="21">
    <source>
        <dbReference type="SAM" id="MobiDB-lite"/>
    </source>
</evidence>
<name>A0A3B6H0Q0_WHEAT</name>
<evidence type="ECO:0000259" key="27">
    <source>
        <dbReference type="PROSITE" id="PS51327"/>
    </source>
</evidence>
<dbReference type="FunFam" id="3.40.50.300:FF:000420">
    <property type="entry name" value="Endoribonuclease dicer-like 1"/>
    <property type="match status" value="1"/>
</dbReference>
<keyword evidence="6" id="KW-0479">Metal-binding</keyword>
<dbReference type="FunFam" id="1.10.1520.10:FF:000008">
    <property type="entry name" value="Dicer-like 104"/>
    <property type="match status" value="1"/>
</dbReference>
<keyword evidence="13" id="KW-0460">Magnesium</keyword>
<dbReference type="InterPro" id="IPR005034">
    <property type="entry name" value="Dicer_dimerisation"/>
</dbReference>
<dbReference type="PROSITE" id="PS50821">
    <property type="entry name" value="PAZ"/>
    <property type="match status" value="1"/>
</dbReference>
<sequence>MAEAESAPGRGGAGEDAMDAAGPAPAEAVPVPDVNMNPLKRPSESCAQGDEADGQKRQKTESQVFTPRRYQLDVFEVAKARNTIAMLDTGAGKTMIAVMLMKEFGKKIDKSNNNGKIIFLAPTVQLVTQQCEVIKTHTDFEVELYCGASGVDHWTPQRWKEKVSKSQVMVMIPDVLLSALGKAFLSLDMVSLMIFDECHRATGKHPYSRIMKDYYHQSDHKPKVFGMTASPVIRKGVSSNLDCEVQFTELEKLLNAKVTKIYIERGQRTGWLKKASDATNIQSVANSSFLLAEISALHLKFFEDMSRIIDKHLQQGSDVLLNSESGCVEAIKTGYISPKLYELIQIFRSFSNCDHVRCLIFVDRKITARAMERTMKKIGHLSHFTFSSLTGGSSSVDALTPKMQKDTLDSFRSGKVNLLFTTDVAEEGIDVTDCSCVIRFDLPKTTRSYMQSRGRARQKDSQYILMIERENVKQNNLISAILRSEKSMIETALNRDSEDLLPGFFPVEEKNEYLVGTTGAKVTAGSSISVIVQYCDKLLGDKYDTTKPLFEFTNHGDGFVCTLMLPSSDMLPPLVGPKARNKKKAKQLVCLDACKQLHQLGVLTDSLCLSVEEPPLESVNKTDVLTSLAGVGTTKRKELHGTTRVCGLSGTWASERTAVKLQGYRMKFLCDQVGQKYSNFVLLIDKTIAHEAANLDIDLFLHDKMVKASVSPCGLFELDVQQLEQAKLFQALLFNGLFGKLFTGSKSSGVPREFILSKDDTFIWNNPNMYLILPMDPTVESHDISCINWRVIDEAATAVKLLRKIYSEEKMNILGILDFDQNDEDLIHLANTSCEAHFLRNVVVLAVHTGKIYTALHVADLSANSTFDGAADEKGTEFHTFAEYFEKKYDIVLRHPSQPLLVLKPSHRPHNILSSKLRDEGNGEKKKGDTSDITKANNRVHMPPELLIPLNFSDDILRTFYLFPSLMHRIETLMLASQLKSEISYDDSNVSSFLILEAITTLRCSEDFSMERLELLGDSVLKYVVSCHLFLKFPNMDEGQLTSSRVDIISNAALYGFGIEHKIQGYIRDAAFDPRRWLAPGQLSIHPVPCNCRVNSEVVTEDINVKVGQLCDKGHRWMCSKTISDCVEAIIGAYYVEGGLRAAMAVLKWLGINVEVEEELIGQFLSASVQTYLPKNDVIEKVEAKLGYVFLMKGLLLEALTHPSLQESAEGYSYERLEFLGDAVLDILLTRHLFYSHKDTDEGELTDLRSASVNNENFAQLAVKHKLYQFLQHSSGKLPENITEYVDSLENPSMDKVNLLSDAALRGPKVLGDVVESIAGAILIDRKLDLEVVWGIFKPLLSPIVTPEKLELPPFRELLEWCNKSGYFLGIKCTDGIKRTDGDKIEATLDVQLKETLLVRQGCGKSKKDAKAHAASMLLKDLEVEGLIVPKNASNTQQFQDHRNIFDAMDIQLSTPTRGKRSAGSKIAASLDKPVDWPVRMSKGGPRAGLYEFCKKLQWPAPNFDCAKVEQSVPTPQGQGFTFASTIKLHIPNSDVISLTGDCFADKKSAMDSAALLMLYELQQRGRLQVQEIHVS</sequence>
<evidence type="ECO:0000259" key="22">
    <source>
        <dbReference type="PROSITE" id="PS50137"/>
    </source>
</evidence>
<evidence type="ECO:0000256" key="9">
    <source>
        <dbReference type="ARBA" id="ARBA00022759"/>
    </source>
</evidence>
<dbReference type="GO" id="GO:0046872">
    <property type="term" value="F:metal ion binding"/>
    <property type="evidence" value="ECO:0007669"/>
    <property type="project" value="UniProtKB-KW"/>
</dbReference>
<evidence type="ECO:0000256" key="11">
    <source>
        <dbReference type="ARBA" id="ARBA00022806"/>
    </source>
</evidence>
<proteinExistence type="inferred from homology"/>
<dbReference type="OrthoDB" id="6513042at2759"/>
<feature type="domain" description="DRBM" evidence="22">
    <location>
        <begin position="1353"/>
        <end position="1424"/>
    </location>
</feature>
<dbReference type="Pfam" id="PF00270">
    <property type="entry name" value="DEAD"/>
    <property type="match status" value="1"/>
</dbReference>
<organism evidence="28">
    <name type="scientific">Triticum aestivum</name>
    <name type="common">Wheat</name>
    <dbReference type="NCBI Taxonomy" id="4565"/>
    <lineage>
        <taxon>Eukaryota</taxon>
        <taxon>Viridiplantae</taxon>
        <taxon>Streptophyta</taxon>
        <taxon>Embryophyta</taxon>
        <taxon>Tracheophyta</taxon>
        <taxon>Spermatophyta</taxon>
        <taxon>Magnoliopsida</taxon>
        <taxon>Liliopsida</taxon>
        <taxon>Poales</taxon>
        <taxon>Poaceae</taxon>
        <taxon>BOP clade</taxon>
        <taxon>Pooideae</taxon>
        <taxon>Triticodae</taxon>
        <taxon>Triticeae</taxon>
        <taxon>Triticinae</taxon>
        <taxon>Triticum</taxon>
    </lineage>
</organism>
<evidence type="ECO:0000259" key="25">
    <source>
        <dbReference type="PROSITE" id="PS51192"/>
    </source>
</evidence>
<keyword evidence="12" id="KW-0067">ATP-binding</keyword>
<dbReference type="GO" id="GO:0003723">
    <property type="term" value="F:RNA binding"/>
    <property type="evidence" value="ECO:0007669"/>
    <property type="project" value="UniProtKB-UniRule"/>
</dbReference>
<keyword evidence="14 20" id="KW-0694">RNA-binding</keyword>
<keyword evidence="7" id="KW-0677">Repeat</keyword>
<evidence type="ECO:0000256" key="8">
    <source>
        <dbReference type="ARBA" id="ARBA00022741"/>
    </source>
</evidence>
<keyword evidence="15" id="KW-0943">RNA-mediated gene silencing</keyword>
<reference evidence="28" key="1">
    <citation type="submission" date="2018-08" db="EMBL/GenBank/DDBJ databases">
        <authorList>
            <person name="Rossello M."/>
        </authorList>
    </citation>
    <scope>NUCLEOTIDE SEQUENCE [LARGE SCALE GENOMIC DNA]</scope>
    <source>
        <strain evidence="28">cv. Chinese Spring</strain>
    </source>
</reference>
<evidence type="ECO:0000256" key="5">
    <source>
        <dbReference type="ARBA" id="ARBA00022722"/>
    </source>
</evidence>
<evidence type="ECO:0000256" key="2">
    <source>
        <dbReference type="ARBA" id="ARBA00001946"/>
    </source>
</evidence>
<protein>
    <submittedName>
        <fullName evidence="28">Uncharacterized protein</fullName>
    </submittedName>
</protein>
<feature type="compositionally biased region" description="Low complexity" evidence="21">
    <location>
        <begin position="19"/>
        <end position="34"/>
    </location>
</feature>
<dbReference type="InterPro" id="IPR001650">
    <property type="entry name" value="Helicase_C-like"/>
</dbReference>
<evidence type="ECO:0000256" key="6">
    <source>
        <dbReference type="ARBA" id="ARBA00022723"/>
    </source>
</evidence>
<feature type="domain" description="Helicase C-terminal" evidence="26">
    <location>
        <begin position="345"/>
        <end position="497"/>
    </location>
</feature>
<dbReference type="Pfam" id="PF00271">
    <property type="entry name" value="Helicase_C"/>
    <property type="match status" value="1"/>
</dbReference>
<dbReference type="SMART" id="SM00490">
    <property type="entry name" value="HELICc"/>
    <property type="match status" value="1"/>
</dbReference>
<evidence type="ECO:0000256" key="20">
    <source>
        <dbReference type="PROSITE-ProRule" id="PRU00657"/>
    </source>
</evidence>
<feature type="domain" description="RNase III" evidence="23">
    <location>
        <begin position="1179"/>
        <end position="1327"/>
    </location>
</feature>
<dbReference type="InterPro" id="IPR036389">
    <property type="entry name" value="RNase_III_sf"/>
</dbReference>
<evidence type="ECO:0000256" key="1">
    <source>
        <dbReference type="ARBA" id="ARBA00001936"/>
    </source>
</evidence>
<comment type="similarity">
    <text evidence="18 20">Belongs to the helicase family. Dicer subfamily.</text>
</comment>
<reference evidence="28" key="2">
    <citation type="submission" date="2018-10" db="UniProtKB">
        <authorList>
            <consortium name="EnsemblPlants"/>
        </authorList>
    </citation>
    <scope>IDENTIFICATION</scope>
</reference>
<dbReference type="Gene3D" id="3.40.50.300">
    <property type="entry name" value="P-loop containing nucleotide triphosphate hydrolases"/>
    <property type="match status" value="2"/>
</dbReference>
<evidence type="ECO:0000256" key="16">
    <source>
        <dbReference type="ARBA" id="ARBA00023211"/>
    </source>
</evidence>